<dbReference type="AlphaFoldDB" id="A0A7D5LCU6"/>
<name>A0A7D5LCU6_9EURY</name>
<keyword evidence="3" id="KW-1185">Reference proteome</keyword>
<evidence type="ECO:0000313" key="3">
    <source>
        <dbReference type="Proteomes" id="UP000509626"/>
    </source>
</evidence>
<feature type="compositionally biased region" description="Basic and acidic residues" evidence="1">
    <location>
        <begin position="11"/>
        <end position="35"/>
    </location>
</feature>
<evidence type="ECO:0000256" key="1">
    <source>
        <dbReference type="SAM" id="MobiDB-lite"/>
    </source>
</evidence>
<feature type="region of interest" description="Disordered" evidence="1">
    <location>
        <begin position="112"/>
        <end position="137"/>
    </location>
</feature>
<dbReference type="Proteomes" id="UP000509626">
    <property type="component" value="Chromosome"/>
</dbReference>
<gene>
    <name evidence="2" type="ORF">HUG12_17960</name>
</gene>
<dbReference type="KEGG" id="halu:HUG12_17960"/>
<dbReference type="EMBL" id="CP058579">
    <property type="protein sequence ID" value="QLG63508.1"/>
    <property type="molecule type" value="Genomic_DNA"/>
</dbReference>
<dbReference type="RefSeq" id="WP_179270092.1">
    <property type="nucleotide sequence ID" value="NZ_CP058579.1"/>
</dbReference>
<sequence>MGRKGSPRCRLGHEDGAKDGRIRAPGDGPDGDRTEASSTTRADIVDGAAHDVSVELVSRLSFEIDGVRVHRLRVADLEGDRFPVLVAPDADPLVDIGTGRWYHVRGMVGRRPGGSAVGATDSASEGEGFEGGSARDPVGRHVARAARRLDLDGPFGVVTEETSVTRA</sequence>
<feature type="region of interest" description="Disordered" evidence="1">
    <location>
        <begin position="1"/>
        <end position="40"/>
    </location>
</feature>
<dbReference type="GeneID" id="56039385"/>
<organism evidence="2 3">
    <name type="scientific">Halorarum salinum</name>
    <dbReference type="NCBI Taxonomy" id="2743089"/>
    <lineage>
        <taxon>Archaea</taxon>
        <taxon>Methanobacteriati</taxon>
        <taxon>Methanobacteriota</taxon>
        <taxon>Stenosarchaea group</taxon>
        <taxon>Halobacteria</taxon>
        <taxon>Halobacteriales</taxon>
        <taxon>Haloferacaceae</taxon>
        <taxon>Halorarum</taxon>
    </lineage>
</organism>
<protein>
    <submittedName>
        <fullName evidence="2">Uncharacterized protein</fullName>
    </submittedName>
</protein>
<accession>A0A7D5LCU6</accession>
<proteinExistence type="predicted"/>
<evidence type="ECO:0000313" key="2">
    <source>
        <dbReference type="EMBL" id="QLG63508.1"/>
    </source>
</evidence>
<reference evidence="2 3" key="1">
    <citation type="submission" date="2020-06" db="EMBL/GenBank/DDBJ databases">
        <title>NJ-3-1, isolated from saline soil.</title>
        <authorList>
            <person name="Cui H.L."/>
            <person name="Shi X."/>
        </authorList>
    </citation>
    <scope>NUCLEOTIDE SEQUENCE [LARGE SCALE GENOMIC DNA]</scope>
    <source>
        <strain evidence="2 3">NJ-3-1</strain>
    </source>
</reference>